<accession>A0A1X0Q8G2</accession>
<dbReference type="Proteomes" id="UP000192501">
    <property type="component" value="Unassembled WGS sequence"/>
</dbReference>
<evidence type="ECO:0000313" key="1">
    <source>
        <dbReference type="EMBL" id="ORD96052.1"/>
    </source>
</evidence>
<organism evidence="1 2">
    <name type="scientific">Hepatospora eriocheir</name>
    <dbReference type="NCBI Taxonomy" id="1081669"/>
    <lineage>
        <taxon>Eukaryota</taxon>
        <taxon>Fungi</taxon>
        <taxon>Fungi incertae sedis</taxon>
        <taxon>Microsporidia</taxon>
        <taxon>Hepatosporidae</taxon>
        <taxon>Hepatospora</taxon>
    </lineage>
</organism>
<proteinExistence type="predicted"/>
<reference evidence="1 2" key="1">
    <citation type="journal article" date="2017" name="Environ. Microbiol.">
        <title>Decay of the glycolytic pathway and adaptation to intranuclear parasitism within Enterocytozoonidae microsporidia.</title>
        <authorList>
            <person name="Wiredu Boakye D."/>
            <person name="Jaroenlak P."/>
            <person name="Prachumwat A."/>
            <person name="Williams T.A."/>
            <person name="Bateman K.S."/>
            <person name="Itsathitphaisarn O."/>
            <person name="Sritunyalucksana K."/>
            <person name="Paszkiewicz K.H."/>
            <person name="Moore K.A."/>
            <person name="Stentiford G.D."/>
            <person name="Williams B.A."/>
        </authorList>
    </citation>
    <scope>NUCLEOTIDE SEQUENCE [LARGE SCALE GENOMIC DNA]</scope>
    <source>
        <strain evidence="2">canceri</strain>
    </source>
</reference>
<protein>
    <submittedName>
        <fullName evidence="1">Uncharacterized protein</fullName>
    </submittedName>
</protein>
<name>A0A1X0Q8G2_9MICR</name>
<gene>
    <name evidence="1" type="ORF">A0H76_537</name>
</gene>
<dbReference type="VEuPathDB" id="MicrosporidiaDB:A0H76_537"/>
<dbReference type="EMBL" id="LTAI01001193">
    <property type="protein sequence ID" value="ORD96052.1"/>
    <property type="molecule type" value="Genomic_DNA"/>
</dbReference>
<evidence type="ECO:0000313" key="2">
    <source>
        <dbReference type="Proteomes" id="UP000192501"/>
    </source>
</evidence>
<dbReference type="AlphaFoldDB" id="A0A1X0Q8G2"/>
<comment type="caution">
    <text evidence="1">The sequence shown here is derived from an EMBL/GenBank/DDBJ whole genome shotgun (WGS) entry which is preliminary data.</text>
</comment>
<sequence length="72" mass="8856">MKNKKEKRSCLNKHLCGLRKTIKSFFYWLICMVKIKKEYYKTFLIRKMHLDIMTFSLKDLKNLKIPIELKML</sequence>